<evidence type="ECO:0000313" key="3">
    <source>
        <dbReference type="Proteomes" id="UP000828390"/>
    </source>
</evidence>
<organism evidence="2 3">
    <name type="scientific">Dreissena polymorpha</name>
    <name type="common">Zebra mussel</name>
    <name type="synonym">Mytilus polymorpha</name>
    <dbReference type="NCBI Taxonomy" id="45954"/>
    <lineage>
        <taxon>Eukaryota</taxon>
        <taxon>Metazoa</taxon>
        <taxon>Spiralia</taxon>
        <taxon>Lophotrochozoa</taxon>
        <taxon>Mollusca</taxon>
        <taxon>Bivalvia</taxon>
        <taxon>Autobranchia</taxon>
        <taxon>Heteroconchia</taxon>
        <taxon>Euheterodonta</taxon>
        <taxon>Imparidentia</taxon>
        <taxon>Neoheterodontei</taxon>
        <taxon>Myida</taxon>
        <taxon>Dreissenoidea</taxon>
        <taxon>Dreissenidae</taxon>
        <taxon>Dreissena</taxon>
    </lineage>
</organism>
<evidence type="ECO:0000313" key="2">
    <source>
        <dbReference type="EMBL" id="KAH3828161.1"/>
    </source>
</evidence>
<name>A0A9D4H713_DREPO</name>
<dbReference type="Proteomes" id="UP000828390">
    <property type="component" value="Unassembled WGS sequence"/>
</dbReference>
<dbReference type="PROSITE" id="PS50835">
    <property type="entry name" value="IG_LIKE"/>
    <property type="match status" value="1"/>
</dbReference>
<comment type="caution">
    <text evidence="2">The sequence shown here is derived from an EMBL/GenBank/DDBJ whole genome shotgun (WGS) entry which is preliminary data.</text>
</comment>
<reference evidence="2" key="2">
    <citation type="submission" date="2020-11" db="EMBL/GenBank/DDBJ databases">
        <authorList>
            <person name="McCartney M.A."/>
            <person name="Auch B."/>
            <person name="Kono T."/>
            <person name="Mallez S."/>
            <person name="Becker A."/>
            <person name="Gohl D.M."/>
            <person name="Silverstein K.A.T."/>
            <person name="Koren S."/>
            <person name="Bechman K.B."/>
            <person name="Herman A."/>
            <person name="Abrahante J.E."/>
            <person name="Garbe J."/>
        </authorList>
    </citation>
    <scope>NUCLEOTIDE SEQUENCE</scope>
    <source>
        <strain evidence="2">Duluth1</strain>
        <tissue evidence="2">Whole animal</tissue>
    </source>
</reference>
<gene>
    <name evidence="2" type="ORF">DPMN_130113</name>
</gene>
<accession>A0A9D4H713</accession>
<reference evidence="2" key="1">
    <citation type="journal article" date="2019" name="bioRxiv">
        <title>The Genome of the Zebra Mussel, Dreissena polymorpha: A Resource for Invasive Species Research.</title>
        <authorList>
            <person name="McCartney M.A."/>
            <person name="Auch B."/>
            <person name="Kono T."/>
            <person name="Mallez S."/>
            <person name="Zhang Y."/>
            <person name="Obille A."/>
            <person name="Becker A."/>
            <person name="Abrahante J.E."/>
            <person name="Garbe J."/>
            <person name="Badalamenti J.P."/>
            <person name="Herman A."/>
            <person name="Mangelson H."/>
            <person name="Liachko I."/>
            <person name="Sullivan S."/>
            <person name="Sone E.D."/>
            <person name="Koren S."/>
            <person name="Silverstein K.A.T."/>
            <person name="Beckman K.B."/>
            <person name="Gohl D.M."/>
        </authorList>
    </citation>
    <scope>NUCLEOTIDE SEQUENCE</scope>
    <source>
        <strain evidence="2">Duluth1</strain>
        <tissue evidence="2">Whole animal</tissue>
    </source>
</reference>
<proteinExistence type="predicted"/>
<feature type="domain" description="Ig-like" evidence="1">
    <location>
        <begin position="17"/>
        <end position="50"/>
    </location>
</feature>
<dbReference type="InterPro" id="IPR007110">
    <property type="entry name" value="Ig-like_dom"/>
</dbReference>
<keyword evidence="3" id="KW-1185">Reference proteome</keyword>
<sequence>MFEDPKCDVVPSGEAPPRFLIALSNAMGPEDGTTELVCQTEGTEELKVKW</sequence>
<evidence type="ECO:0000259" key="1">
    <source>
        <dbReference type="PROSITE" id="PS50835"/>
    </source>
</evidence>
<protein>
    <recommendedName>
        <fullName evidence="1">Ig-like domain-containing protein</fullName>
    </recommendedName>
</protein>
<dbReference type="EMBL" id="JAIWYP010000005">
    <property type="protein sequence ID" value="KAH3828161.1"/>
    <property type="molecule type" value="Genomic_DNA"/>
</dbReference>
<dbReference type="AlphaFoldDB" id="A0A9D4H713"/>